<sequence>MVENLTNRFWKFIKRPEGNAYDEAFTLEETPLTTPVDGQVIVKNQYLSLDAGTRMWITGREDGYQPPLDLNIPMVGLGVGEVIASSDPNFEEGDLVRGFGQWADYSVFTAELSGLMKLDKSIDDIRQHLGVLGFTGWTGMWGITETGEAKAGENVLVSAAGGAAGMVACQIARNLGCNVYGTAGGADKCAFLEKEFGITAIDYKSENVEERLAQIEGGIDVYFDNVGGPQIDAVFPNMANYGRIAISGLIAEYSGQPTQPARFDQILMKRLTVKGFFSPDFADQGARLTEALKEQYVAGKLDMPFDVTDGLDNMLTAYTKLFTGGNIGKTLVKLF</sequence>
<dbReference type="InterPro" id="IPR013149">
    <property type="entry name" value="ADH-like_C"/>
</dbReference>
<evidence type="ECO:0000259" key="2">
    <source>
        <dbReference type="SMART" id="SM00829"/>
    </source>
</evidence>
<dbReference type="InterPro" id="IPR011032">
    <property type="entry name" value="GroES-like_sf"/>
</dbReference>
<dbReference type="PANTHER" id="PTHR43205">
    <property type="entry name" value="PROSTAGLANDIN REDUCTASE"/>
    <property type="match status" value="1"/>
</dbReference>
<protein>
    <submittedName>
        <fullName evidence="3">NADP-dependent oxidoreductase</fullName>
    </submittedName>
</protein>
<dbReference type="InterPro" id="IPR045010">
    <property type="entry name" value="MDR_fam"/>
</dbReference>
<dbReference type="InterPro" id="IPR041694">
    <property type="entry name" value="ADH_N_2"/>
</dbReference>
<evidence type="ECO:0000313" key="4">
    <source>
        <dbReference type="Proteomes" id="UP000252289"/>
    </source>
</evidence>
<feature type="domain" description="Enoyl reductase (ER)" evidence="2">
    <location>
        <begin position="18"/>
        <end position="332"/>
    </location>
</feature>
<proteinExistence type="predicted"/>
<dbReference type="AlphaFoldDB" id="A0A368EJG4"/>
<dbReference type="InterPro" id="IPR020843">
    <property type="entry name" value="ER"/>
</dbReference>
<dbReference type="PANTHER" id="PTHR43205:SF7">
    <property type="entry name" value="PROSTAGLANDIN REDUCTASE 1"/>
    <property type="match status" value="1"/>
</dbReference>
<organism evidence="3 4">
    <name type="scientific">PS1 clade bacterium</name>
    <dbReference type="NCBI Taxonomy" id="2175152"/>
    <lineage>
        <taxon>Bacteria</taxon>
        <taxon>Pseudomonadati</taxon>
        <taxon>Pseudomonadota</taxon>
        <taxon>Alphaproteobacteria</taxon>
        <taxon>PS1 clade</taxon>
    </lineage>
</organism>
<dbReference type="Gene3D" id="3.90.180.10">
    <property type="entry name" value="Medium-chain alcohol dehydrogenases, catalytic domain"/>
    <property type="match status" value="1"/>
</dbReference>
<accession>A0A368EJG4</accession>
<dbReference type="SUPFAM" id="SSF51735">
    <property type="entry name" value="NAD(P)-binding Rossmann-fold domains"/>
    <property type="match status" value="1"/>
</dbReference>
<evidence type="ECO:0000313" key="3">
    <source>
        <dbReference type="EMBL" id="RCL84644.1"/>
    </source>
</evidence>
<dbReference type="InterPro" id="IPR036291">
    <property type="entry name" value="NAD(P)-bd_dom_sf"/>
</dbReference>
<gene>
    <name evidence="3" type="ORF">DBW64_03065</name>
</gene>
<evidence type="ECO:0000256" key="1">
    <source>
        <dbReference type="ARBA" id="ARBA00023002"/>
    </source>
</evidence>
<reference evidence="3 4" key="1">
    <citation type="journal article" date="2018" name="Microbiome">
        <title>Fine metagenomic profile of the Mediterranean stratified and mixed water columns revealed by assembly and recruitment.</title>
        <authorList>
            <person name="Haro-Moreno J.M."/>
            <person name="Lopez-Perez M."/>
            <person name="De La Torre J.R."/>
            <person name="Picazo A."/>
            <person name="Camacho A."/>
            <person name="Rodriguez-Valera F."/>
        </authorList>
    </citation>
    <scope>NUCLEOTIDE SEQUENCE [LARGE SCALE GENOMIC DNA]</scope>
    <source>
        <strain evidence="3">MED-G50</strain>
    </source>
</reference>
<dbReference type="SUPFAM" id="SSF50129">
    <property type="entry name" value="GroES-like"/>
    <property type="match status" value="1"/>
</dbReference>
<comment type="caution">
    <text evidence="3">The sequence shown here is derived from an EMBL/GenBank/DDBJ whole genome shotgun (WGS) entry which is preliminary data.</text>
</comment>
<dbReference type="Pfam" id="PF16884">
    <property type="entry name" value="ADH_N_2"/>
    <property type="match status" value="1"/>
</dbReference>
<dbReference type="EMBL" id="QOQK01000010">
    <property type="protein sequence ID" value="RCL84644.1"/>
    <property type="molecule type" value="Genomic_DNA"/>
</dbReference>
<dbReference type="CDD" id="cd05288">
    <property type="entry name" value="PGDH"/>
    <property type="match status" value="1"/>
</dbReference>
<keyword evidence="1" id="KW-0560">Oxidoreductase</keyword>
<dbReference type="SMART" id="SM00829">
    <property type="entry name" value="PKS_ER"/>
    <property type="match status" value="1"/>
</dbReference>
<dbReference type="GO" id="GO:0016628">
    <property type="term" value="F:oxidoreductase activity, acting on the CH-CH group of donors, NAD or NADP as acceptor"/>
    <property type="evidence" value="ECO:0007669"/>
    <property type="project" value="InterPro"/>
</dbReference>
<dbReference type="Proteomes" id="UP000252289">
    <property type="component" value="Unassembled WGS sequence"/>
</dbReference>
<dbReference type="Pfam" id="PF00107">
    <property type="entry name" value="ADH_zinc_N"/>
    <property type="match status" value="1"/>
</dbReference>
<dbReference type="Gene3D" id="3.40.50.720">
    <property type="entry name" value="NAD(P)-binding Rossmann-like Domain"/>
    <property type="match status" value="1"/>
</dbReference>
<name>A0A368EJG4_9PROT</name>